<gene>
    <name evidence="2" type="ORF">SE18_02035</name>
</gene>
<name>A0A0P6Y1J1_9CHLR</name>
<comment type="caution">
    <text evidence="2">The sequence shown here is derived from an EMBL/GenBank/DDBJ whole genome shotgun (WGS) entry which is preliminary data.</text>
</comment>
<keyword evidence="1" id="KW-0472">Membrane</keyword>
<keyword evidence="1" id="KW-1133">Transmembrane helix</keyword>
<dbReference type="STRING" id="70996.SE18_02035"/>
<keyword evidence="1" id="KW-0812">Transmembrane</keyword>
<dbReference type="EMBL" id="LGKP01000005">
    <property type="protein sequence ID" value="KPL91455.1"/>
    <property type="molecule type" value="Genomic_DNA"/>
</dbReference>
<dbReference type="RefSeq" id="WP_054532753.1">
    <property type="nucleotide sequence ID" value="NZ_LGKP01000005.1"/>
</dbReference>
<accession>A0A0P6Y1J1</accession>
<evidence type="ECO:0000313" key="2">
    <source>
        <dbReference type="EMBL" id="KPL91455.1"/>
    </source>
</evidence>
<keyword evidence="3" id="KW-1185">Reference proteome</keyword>
<sequence length="340" mass="35797">MPSKIDPNDWDANFSAKGPRQQGPLGVLLQTLLVLGIAGGLGYGVWLLNQSLDEQNAANNATATAVAPTMFARATQRALQATQAAIPTATPNLPLGRSLATTPLRFEPDERSGSKGNINPNDSLQYIESREVNGVVWWNVRLAERANTDLPAADLGTNGWVVATSVTEPSAPPPVVADATAVPAGPIDLPTAPIDPSSVILTRNSNTNMSVSHPQAWTEYVIGDDLAVFFSTATDGEQGILARKVIGKSEDAAGIQAAIEETINLLAAPNTQREYVINASEGTVKFVRVVRSQEAKIQAFVTVKPGPGGSLGVIVSFVPESGYAANEAILQQMARNAIVQ</sequence>
<dbReference type="AlphaFoldDB" id="A0A0P6Y1J1"/>
<dbReference type="Proteomes" id="UP000050277">
    <property type="component" value="Unassembled WGS sequence"/>
</dbReference>
<dbReference type="OrthoDB" id="161868at2"/>
<organism evidence="2 3">
    <name type="scientific">Herpetosiphon geysericola</name>
    <dbReference type="NCBI Taxonomy" id="70996"/>
    <lineage>
        <taxon>Bacteria</taxon>
        <taxon>Bacillati</taxon>
        <taxon>Chloroflexota</taxon>
        <taxon>Chloroflexia</taxon>
        <taxon>Herpetosiphonales</taxon>
        <taxon>Herpetosiphonaceae</taxon>
        <taxon>Herpetosiphon</taxon>
    </lineage>
</organism>
<evidence type="ECO:0000313" key="3">
    <source>
        <dbReference type="Proteomes" id="UP000050277"/>
    </source>
</evidence>
<evidence type="ECO:0000256" key="1">
    <source>
        <dbReference type="SAM" id="Phobius"/>
    </source>
</evidence>
<protein>
    <submittedName>
        <fullName evidence="2">Uncharacterized protein</fullName>
    </submittedName>
</protein>
<feature type="transmembrane region" description="Helical" evidence="1">
    <location>
        <begin position="27"/>
        <end position="48"/>
    </location>
</feature>
<proteinExistence type="predicted"/>
<reference evidence="2 3" key="1">
    <citation type="submission" date="2015-07" db="EMBL/GenBank/DDBJ databases">
        <title>Whole genome sequence of Herpetosiphon geysericola DSM 7119.</title>
        <authorList>
            <person name="Hemp J."/>
            <person name="Ward L.M."/>
            <person name="Pace L.A."/>
            <person name="Fischer W.W."/>
        </authorList>
    </citation>
    <scope>NUCLEOTIDE SEQUENCE [LARGE SCALE GENOMIC DNA]</scope>
    <source>
        <strain evidence="2 3">DSM 7119</strain>
    </source>
</reference>